<gene>
    <name evidence="2" type="ORF">IMSHALPRED_008787</name>
</gene>
<evidence type="ECO:0000313" key="3">
    <source>
        <dbReference type="Proteomes" id="UP000664534"/>
    </source>
</evidence>
<feature type="compositionally biased region" description="Acidic residues" evidence="1">
    <location>
        <begin position="129"/>
        <end position="138"/>
    </location>
</feature>
<comment type="caution">
    <text evidence="2">The sequence shown here is derived from an EMBL/GenBank/DDBJ whole genome shotgun (WGS) entry which is preliminary data.</text>
</comment>
<accession>A0A8H3FW74</accession>
<dbReference type="OrthoDB" id="5371646at2759"/>
<dbReference type="Proteomes" id="UP000664534">
    <property type="component" value="Unassembled WGS sequence"/>
</dbReference>
<evidence type="ECO:0008006" key="4">
    <source>
        <dbReference type="Google" id="ProtNLM"/>
    </source>
</evidence>
<protein>
    <recommendedName>
        <fullName evidence="4">Myb-like domain-containing protein</fullName>
    </recommendedName>
</protein>
<dbReference type="AlphaFoldDB" id="A0A8H3FW74"/>
<name>A0A8H3FW74_9LECA</name>
<reference evidence="2" key="1">
    <citation type="submission" date="2021-03" db="EMBL/GenBank/DDBJ databases">
        <authorList>
            <person name="Tagirdzhanova G."/>
        </authorList>
    </citation>
    <scope>NUCLEOTIDE SEQUENCE</scope>
</reference>
<dbReference type="EMBL" id="CAJPDT010000064">
    <property type="protein sequence ID" value="CAF9932073.1"/>
    <property type="molecule type" value="Genomic_DNA"/>
</dbReference>
<proteinExistence type="predicted"/>
<feature type="region of interest" description="Disordered" evidence="1">
    <location>
        <begin position="64"/>
        <end position="150"/>
    </location>
</feature>
<keyword evidence="3" id="KW-1185">Reference proteome</keyword>
<organism evidence="2 3">
    <name type="scientific">Imshaugia aleurites</name>
    <dbReference type="NCBI Taxonomy" id="172621"/>
    <lineage>
        <taxon>Eukaryota</taxon>
        <taxon>Fungi</taxon>
        <taxon>Dikarya</taxon>
        <taxon>Ascomycota</taxon>
        <taxon>Pezizomycotina</taxon>
        <taxon>Lecanoromycetes</taxon>
        <taxon>OSLEUM clade</taxon>
        <taxon>Lecanoromycetidae</taxon>
        <taxon>Lecanorales</taxon>
        <taxon>Lecanorineae</taxon>
        <taxon>Parmeliaceae</taxon>
        <taxon>Imshaugia</taxon>
    </lineage>
</organism>
<feature type="compositionally biased region" description="Basic and acidic residues" evidence="1">
    <location>
        <begin position="119"/>
        <end position="128"/>
    </location>
</feature>
<evidence type="ECO:0000313" key="2">
    <source>
        <dbReference type="EMBL" id="CAF9932073.1"/>
    </source>
</evidence>
<feature type="compositionally biased region" description="Low complexity" evidence="1">
    <location>
        <begin position="139"/>
        <end position="150"/>
    </location>
</feature>
<evidence type="ECO:0000256" key="1">
    <source>
        <dbReference type="SAM" id="MobiDB-lite"/>
    </source>
</evidence>
<sequence length="150" mass="15469">MASETTTPAPASKWSDAEKIALLVSVIKTSGTKAKWSDVAVPAGRTSQSSAKIYEGLLKSAAAIPMTGGADITPSKKRGRKNNDDGAASPAEKKKCVRKPKAVARAAAPSPNGDDEEESPSKKIKVEAKEEDEEDGMSGDDLGLGDDAAA</sequence>